<feature type="transmembrane region" description="Helical" evidence="2">
    <location>
        <begin position="81"/>
        <end position="101"/>
    </location>
</feature>
<name>A0A4S4LW13_9AGAM</name>
<sequence>MNVAPAGQLAITLNAPLSIPYYPALPRPPNMFIPLISRYADNESCSSTSASCTVPVPPDDSSLASSPQNAPAEQNLGQRNFIGLVVIAVLVVLGIFLWVLFGKGAQSKRIRKFIRREKEPELPTQTVIRVVRNVETGTLETSQTKDTVTSIPDKVREVSLGEEFVQNTKYTRNTRPKLWERMKARWARP</sequence>
<protein>
    <submittedName>
        <fullName evidence="3">Uncharacterized protein</fullName>
    </submittedName>
</protein>
<keyword evidence="2" id="KW-0472">Membrane</keyword>
<evidence type="ECO:0000256" key="2">
    <source>
        <dbReference type="SAM" id="Phobius"/>
    </source>
</evidence>
<gene>
    <name evidence="3" type="ORF">EW146_g3943</name>
</gene>
<evidence type="ECO:0000256" key="1">
    <source>
        <dbReference type="SAM" id="MobiDB-lite"/>
    </source>
</evidence>
<dbReference type="AlphaFoldDB" id="A0A4S4LW13"/>
<proteinExistence type="predicted"/>
<organism evidence="3 4">
    <name type="scientific">Bondarzewia mesenterica</name>
    <dbReference type="NCBI Taxonomy" id="1095465"/>
    <lineage>
        <taxon>Eukaryota</taxon>
        <taxon>Fungi</taxon>
        <taxon>Dikarya</taxon>
        <taxon>Basidiomycota</taxon>
        <taxon>Agaricomycotina</taxon>
        <taxon>Agaricomycetes</taxon>
        <taxon>Russulales</taxon>
        <taxon>Bondarzewiaceae</taxon>
        <taxon>Bondarzewia</taxon>
    </lineage>
</organism>
<keyword evidence="2" id="KW-0812">Transmembrane</keyword>
<reference evidence="3 4" key="1">
    <citation type="submission" date="2019-02" db="EMBL/GenBank/DDBJ databases">
        <title>Genome sequencing of the rare red list fungi Bondarzewia mesenterica.</title>
        <authorList>
            <person name="Buettner E."/>
            <person name="Kellner H."/>
        </authorList>
    </citation>
    <scope>NUCLEOTIDE SEQUENCE [LARGE SCALE GENOMIC DNA]</scope>
    <source>
        <strain evidence="3 4">DSM 108281</strain>
    </source>
</reference>
<accession>A0A4S4LW13</accession>
<dbReference type="Proteomes" id="UP000310158">
    <property type="component" value="Unassembled WGS sequence"/>
</dbReference>
<dbReference type="EMBL" id="SGPL01000144">
    <property type="protein sequence ID" value="THH16739.1"/>
    <property type="molecule type" value="Genomic_DNA"/>
</dbReference>
<feature type="region of interest" description="Disordered" evidence="1">
    <location>
        <begin position="48"/>
        <end position="71"/>
    </location>
</feature>
<keyword evidence="2" id="KW-1133">Transmembrane helix</keyword>
<evidence type="ECO:0000313" key="4">
    <source>
        <dbReference type="Proteomes" id="UP000310158"/>
    </source>
</evidence>
<feature type="compositionally biased region" description="Polar residues" evidence="1">
    <location>
        <begin position="62"/>
        <end position="71"/>
    </location>
</feature>
<comment type="caution">
    <text evidence="3">The sequence shown here is derived from an EMBL/GenBank/DDBJ whole genome shotgun (WGS) entry which is preliminary data.</text>
</comment>
<evidence type="ECO:0000313" key="3">
    <source>
        <dbReference type="EMBL" id="THH16739.1"/>
    </source>
</evidence>
<keyword evidence="4" id="KW-1185">Reference proteome</keyword>